<dbReference type="PANTHER" id="PTHR30328">
    <property type="entry name" value="TRANSCRIPTIONAL REPRESSOR"/>
    <property type="match status" value="1"/>
</dbReference>
<dbReference type="PROSITE" id="PS50977">
    <property type="entry name" value="HTH_TETR_2"/>
    <property type="match status" value="1"/>
</dbReference>
<dbReference type="InterPro" id="IPR009057">
    <property type="entry name" value="Homeodomain-like_sf"/>
</dbReference>
<dbReference type="InterPro" id="IPR050109">
    <property type="entry name" value="HTH-type_TetR-like_transc_reg"/>
</dbReference>
<dbReference type="InterPro" id="IPR001647">
    <property type="entry name" value="HTH_TetR"/>
</dbReference>
<keyword evidence="1 2" id="KW-0238">DNA-binding</keyword>
<proteinExistence type="predicted"/>
<dbReference type="SUPFAM" id="SSF46689">
    <property type="entry name" value="Homeodomain-like"/>
    <property type="match status" value="1"/>
</dbReference>
<protein>
    <submittedName>
        <fullName evidence="4">Bacterial regulatory proteins, tetR family</fullName>
    </submittedName>
</protein>
<evidence type="ECO:0000256" key="1">
    <source>
        <dbReference type="ARBA" id="ARBA00023125"/>
    </source>
</evidence>
<dbReference type="EMBL" id="CYPS01000010">
    <property type="protein sequence ID" value="CUH41918.1"/>
    <property type="molecule type" value="Genomic_DNA"/>
</dbReference>
<evidence type="ECO:0000259" key="3">
    <source>
        <dbReference type="PROSITE" id="PS50977"/>
    </source>
</evidence>
<dbReference type="Gene3D" id="1.10.357.10">
    <property type="entry name" value="Tetracycline Repressor, domain 2"/>
    <property type="match status" value="1"/>
</dbReference>
<gene>
    <name evidence="4" type="ORF">RUM4293_00802</name>
</gene>
<sequence length="163" mass="19147">MIAKHGFGNASMREIAKTSGLSVPLMYKYIKDKDDILHLITTMCMQDIIDFFDTGELFTGPADQNLEKAVDRYIDYIGENRRYINLVYSETRSMSAENRARVFDMEREFMGRWKGILDKGVEQKVFRPMNTELMANYLYFLCNVWSLRHWSIGKFPESEIRTV</sequence>
<dbReference type="GO" id="GO:0003677">
    <property type="term" value="F:DNA binding"/>
    <property type="evidence" value="ECO:0007669"/>
    <property type="project" value="UniProtKB-UniRule"/>
</dbReference>
<feature type="domain" description="HTH tetR-type" evidence="3">
    <location>
        <begin position="1"/>
        <end position="48"/>
    </location>
</feature>
<dbReference type="Proteomes" id="UP000050786">
    <property type="component" value="Unassembled WGS sequence"/>
</dbReference>
<dbReference type="PANTHER" id="PTHR30328:SF54">
    <property type="entry name" value="HTH-TYPE TRANSCRIPTIONAL REPRESSOR SCO4008"/>
    <property type="match status" value="1"/>
</dbReference>
<evidence type="ECO:0000256" key="2">
    <source>
        <dbReference type="PROSITE-ProRule" id="PRU00335"/>
    </source>
</evidence>
<dbReference type="InterPro" id="IPR036271">
    <property type="entry name" value="Tet_transcr_reg_TetR-rel_C_sf"/>
</dbReference>
<feature type="DNA-binding region" description="H-T-H motif" evidence="2">
    <location>
        <begin position="11"/>
        <end position="30"/>
    </location>
</feature>
<dbReference type="SUPFAM" id="SSF48498">
    <property type="entry name" value="Tetracyclin repressor-like, C-terminal domain"/>
    <property type="match status" value="1"/>
</dbReference>
<reference evidence="5" key="1">
    <citation type="submission" date="2015-09" db="EMBL/GenBank/DDBJ databases">
        <authorList>
            <person name="Rodrigo-Torres L."/>
            <person name="Arahal D.R."/>
        </authorList>
    </citation>
    <scope>NUCLEOTIDE SEQUENCE [LARGE SCALE GENOMIC DNA]</scope>
    <source>
        <strain evidence="5">CECT 4293</strain>
    </source>
</reference>
<keyword evidence="5" id="KW-1185">Reference proteome</keyword>
<name>A0A0P1EKJ9_9RHOB</name>
<evidence type="ECO:0000313" key="5">
    <source>
        <dbReference type="Proteomes" id="UP000050786"/>
    </source>
</evidence>
<organism evidence="4 5">
    <name type="scientific">Ruegeria atlantica</name>
    <dbReference type="NCBI Taxonomy" id="81569"/>
    <lineage>
        <taxon>Bacteria</taxon>
        <taxon>Pseudomonadati</taxon>
        <taxon>Pseudomonadota</taxon>
        <taxon>Alphaproteobacteria</taxon>
        <taxon>Rhodobacterales</taxon>
        <taxon>Roseobacteraceae</taxon>
        <taxon>Ruegeria</taxon>
    </lineage>
</organism>
<dbReference type="Pfam" id="PF17932">
    <property type="entry name" value="TetR_C_24"/>
    <property type="match status" value="1"/>
</dbReference>
<accession>A0A0P1EKJ9</accession>
<dbReference type="AlphaFoldDB" id="A0A0P1EKJ9"/>
<evidence type="ECO:0000313" key="4">
    <source>
        <dbReference type="EMBL" id="CUH41918.1"/>
    </source>
</evidence>
<dbReference type="Pfam" id="PF00440">
    <property type="entry name" value="TetR_N"/>
    <property type="match status" value="1"/>
</dbReference>
<dbReference type="InterPro" id="IPR041490">
    <property type="entry name" value="KstR2_TetR_C"/>
</dbReference>